<dbReference type="GO" id="GO:0003746">
    <property type="term" value="F:translation elongation factor activity"/>
    <property type="evidence" value="ECO:0007669"/>
    <property type="project" value="UniProtKB-KW"/>
</dbReference>
<keyword evidence="3" id="KW-0547">Nucleotide-binding</keyword>
<proteinExistence type="predicted"/>
<accession>A0ABQ5KSD1</accession>
<dbReference type="Pfam" id="PF00679">
    <property type="entry name" value="EFG_C"/>
    <property type="match status" value="1"/>
</dbReference>
<dbReference type="SUPFAM" id="SSF52540">
    <property type="entry name" value="P-loop containing nucleoside triphosphate hydrolases"/>
    <property type="match status" value="1"/>
</dbReference>
<organism evidence="8 9">
    <name type="scientific">Aduncisulcus paluster</name>
    <dbReference type="NCBI Taxonomy" id="2918883"/>
    <lineage>
        <taxon>Eukaryota</taxon>
        <taxon>Metamonada</taxon>
        <taxon>Carpediemonas-like organisms</taxon>
        <taxon>Aduncisulcus</taxon>
    </lineage>
</organism>
<reference evidence="8" key="1">
    <citation type="submission" date="2022-03" db="EMBL/GenBank/DDBJ databases">
        <title>Draft genome sequence of Aduncisulcus paluster, a free-living microaerophilic Fornicata.</title>
        <authorList>
            <person name="Yuyama I."/>
            <person name="Kume K."/>
            <person name="Tamura T."/>
            <person name="Inagaki Y."/>
            <person name="Hashimoto T."/>
        </authorList>
    </citation>
    <scope>NUCLEOTIDE SEQUENCE</scope>
    <source>
        <strain evidence="8">NY0171</strain>
    </source>
</reference>
<keyword evidence="9" id="KW-1185">Reference proteome</keyword>
<dbReference type="Gene3D" id="3.30.70.240">
    <property type="match status" value="1"/>
</dbReference>
<dbReference type="PANTHER" id="PTHR42908:SF10">
    <property type="entry name" value="EUKARYOTIC TRANSLATION ELONGATION FACTOR 2"/>
    <property type="match status" value="1"/>
</dbReference>
<dbReference type="Gene3D" id="3.90.1430.10">
    <property type="entry name" value="Yeast translation eEF2 (G' domain)"/>
    <property type="match status" value="1"/>
</dbReference>
<gene>
    <name evidence="8" type="ORF">ADUPG1_008545</name>
</gene>
<dbReference type="InterPro" id="IPR027417">
    <property type="entry name" value="P-loop_NTPase"/>
</dbReference>
<evidence type="ECO:0000313" key="9">
    <source>
        <dbReference type="Proteomes" id="UP001057375"/>
    </source>
</evidence>
<evidence type="ECO:0000256" key="2">
    <source>
        <dbReference type="ARBA" id="ARBA00022490"/>
    </source>
</evidence>
<evidence type="ECO:0000256" key="5">
    <source>
        <dbReference type="ARBA" id="ARBA00022917"/>
    </source>
</evidence>
<comment type="caution">
    <text evidence="8">The sequence shown here is derived from an EMBL/GenBank/DDBJ whole genome shotgun (WGS) entry which is preliminary data.</text>
</comment>
<sequence length="729" mass="81784">DFSSEVTAALRVTDGSLVVVDCIEGVCVQTETVLRQSLQERVRPVLMLNKLDRVILELQLDPEEAYQTFRRVIENVNLQIQTYSDEGSADRLTVGPEKGTVAFGSGLHGWGFTLTKFATLYAAKFGIPREKLMKRLWGNYFLDKKGKTVKKAGKDTTRYFVHYILNPIYKLFDSIMKDNKKVYKDILEKLGVKLSPDESDLVGKDLLKTVMRKFLPAAEALLEMIIVHLPSPVEAQKYRCEALYTGDMEDECAKAIMACDPKGPLMLYISKMVPTSDKGRFYAFGRVFSGTVKTGQKVRILGPNYVKGKKDDLTIKNIQRTVIMMGGKTEAVESCPCGNTIALVGLDQFILKNATLTTSEEAAIIRSMKFSVSPVVQRSVEPKNPSDLPKLVEGLKRLSKSDPCVQCYTTENGEHIIAGAGELHLEICLKDLQEEYCGAPLVIHDPVVTYRETVTETSSRHIMGKSPNKHNRLLLSASPMDEELVALIDKGDIRPDMDVKERAKTLSAQFGFEPNEARKIWAFGPHMRGPNIFLDATVGVQYMNEIQDHCNRAFAWVTMEGPLGGEQLRGIVFRIHDATLHTDAIHRGCGQIMPACRRALLGSMLVAKPRFMEPMYLVEISCPESACGGVYSVVSRRRGRVFDEEQRVGTPLMTFKAYLPVSESFGFDADLREQTSGQGFPQCSFSHYEIVESDPLEEGNQSYKIMMELRKRKEMKEVIPKVSDYEDRL</sequence>
<evidence type="ECO:0000256" key="6">
    <source>
        <dbReference type="ARBA" id="ARBA00023134"/>
    </source>
</evidence>
<dbReference type="SUPFAM" id="SSF54980">
    <property type="entry name" value="EF-G C-terminal domain-like"/>
    <property type="match status" value="2"/>
</dbReference>
<dbReference type="Pfam" id="PF03144">
    <property type="entry name" value="GTP_EFTU_D2"/>
    <property type="match status" value="1"/>
</dbReference>
<dbReference type="InterPro" id="IPR014721">
    <property type="entry name" value="Ribsml_uS5_D2-typ_fold_subgr"/>
</dbReference>
<keyword evidence="6" id="KW-0342">GTP-binding</keyword>
<feature type="domain" description="Tr-type G" evidence="7">
    <location>
        <begin position="1"/>
        <end position="143"/>
    </location>
</feature>
<dbReference type="InterPro" id="IPR035647">
    <property type="entry name" value="EFG_III/V"/>
</dbReference>
<keyword evidence="4 8" id="KW-0251">Elongation factor</keyword>
<dbReference type="SUPFAM" id="SSF50447">
    <property type="entry name" value="Translation proteins"/>
    <property type="match status" value="1"/>
</dbReference>
<dbReference type="CDD" id="cd01681">
    <property type="entry name" value="aeEF2_snRNP_like_IV"/>
    <property type="match status" value="1"/>
</dbReference>
<dbReference type="CDD" id="cd16261">
    <property type="entry name" value="EF2_snRNP_III"/>
    <property type="match status" value="1"/>
</dbReference>
<dbReference type="SMART" id="SM00838">
    <property type="entry name" value="EFG_C"/>
    <property type="match status" value="1"/>
</dbReference>
<dbReference type="InterPro" id="IPR020568">
    <property type="entry name" value="Ribosomal_Su5_D2-typ_SF"/>
</dbReference>
<comment type="subcellular location">
    <subcellularLocation>
        <location evidence="1">Cytoplasm</location>
    </subcellularLocation>
</comment>
<evidence type="ECO:0000256" key="3">
    <source>
        <dbReference type="ARBA" id="ARBA00022741"/>
    </source>
</evidence>
<dbReference type="Gene3D" id="3.30.70.870">
    <property type="entry name" value="Elongation Factor G (Translational Gtpase), domain 3"/>
    <property type="match status" value="1"/>
</dbReference>
<evidence type="ECO:0000313" key="8">
    <source>
        <dbReference type="EMBL" id="GKT35372.1"/>
    </source>
</evidence>
<dbReference type="Gene3D" id="2.40.30.10">
    <property type="entry name" value="Translation factors"/>
    <property type="match status" value="1"/>
</dbReference>
<dbReference type="EMBL" id="BQXS01010975">
    <property type="protein sequence ID" value="GKT35372.1"/>
    <property type="molecule type" value="Genomic_DNA"/>
</dbReference>
<dbReference type="SUPFAM" id="SSF54211">
    <property type="entry name" value="Ribosomal protein S5 domain 2-like"/>
    <property type="match status" value="1"/>
</dbReference>
<protein>
    <submittedName>
        <fullName evidence="8">Eukaryotic translation elongation factor 2</fullName>
    </submittedName>
</protein>
<keyword evidence="5" id="KW-0648">Protein biosynthesis</keyword>
<evidence type="ECO:0000256" key="1">
    <source>
        <dbReference type="ARBA" id="ARBA00004496"/>
    </source>
</evidence>
<dbReference type="InterPro" id="IPR004161">
    <property type="entry name" value="EFTu-like_2"/>
</dbReference>
<dbReference type="InterPro" id="IPR041095">
    <property type="entry name" value="EFG_II"/>
</dbReference>
<evidence type="ECO:0000259" key="7">
    <source>
        <dbReference type="PROSITE" id="PS51722"/>
    </source>
</evidence>
<dbReference type="Pfam" id="PF00009">
    <property type="entry name" value="GTP_EFTU"/>
    <property type="match status" value="1"/>
</dbReference>
<dbReference type="CDD" id="cd04096">
    <property type="entry name" value="eEF2_snRNP_like_C"/>
    <property type="match status" value="1"/>
</dbReference>
<keyword evidence="2" id="KW-0963">Cytoplasm</keyword>
<dbReference type="InterPro" id="IPR000795">
    <property type="entry name" value="T_Tr_GTP-bd_dom"/>
</dbReference>
<evidence type="ECO:0000256" key="4">
    <source>
        <dbReference type="ARBA" id="ARBA00022768"/>
    </source>
</evidence>
<dbReference type="Gene3D" id="3.40.50.300">
    <property type="entry name" value="P-loop containing nucleotide triphosphate hydrolases"/>
    <property type="match status" value="1"/>
</dbReference>
<dbReference type="PROSITE" id="PS51722">
    <property type="entry name" value="G_TR_2"/>
    <property type="match status" value="1"/>
</dbReference>
<dbReference type="Proteomes" id="UP001057375">
    <property type="component" value="Unassembled WGS sequence"/>
</dbReference>
<dbReference type="SMART" id="SM00889">
    <property type="entry name" value="EFG_IV"/>
    <property type="match status" value="1"/>
</dbReference>
<dbReference type="PANTHER" id="PTHR42908">
    <property type="entry name" value="TRANSLATION ELONGATION FACTOR-RELATED"/>
    <property type="match status" value="1"/>
</dbReference>
<dbReference type="InterPro" id="IPR005517">
    <property type="entry name" value="Transl_elong_EFG/EF2_IV"/>
</dbReference>
<dbReference type="Pfam" id="PF03764">
    <property type="entry name" value="EFG_IV"/>
    <property type="match status" value="1"/>
</dbReference>
<dbReference type="Gene3D" id="3.30.230.10">
    <property type="match status" value="1"/>
</dbReference>
<feature type="non-terminal residue" evidence="8">
    <location>
        <position position="1"/>
    </location>
</feature>
<dbReference type="Pfam" id="PF14492">
    <property type="entry name" value="EFG_III"/>
    <property type="match status" value="1"/>
</dbReference>
<dbReference type="InterPro" id="IPR009000">
    <property type="entry name" value="Transl_B-barrel_sf"/>
</dbReference>
<dbReference type="InterPro" id="IPR000640">
    <property type="entry name" value="EFG_V-like"/>
</dbReference>
<name>A0ABQ5KSD1_9EUKA</name>
<dbReference type="CDD" id="cd16268">
    <property type="entry name" value="EF2_II"/>
    <property type="match status" value="1"/>
</dbReference>